<feature type="transmembrane region" description="Helical" evidence="1">
    <location>
        <begin position="277"/>
        <end position="296"/>
    </location>
</feature>
<dbReference type="InterPro" id="IPR022134">
    <property type="entry name" value="DUF3667"/>
</dbReference>
<dbReference type="AlphaFoldDB" id="Q2N7Q0"/>
<dbReference type="eggNOG" id="COG1566">
    <property type="taxonomic scope" value="Bacteria"/>
</dbReference>
<dbReference type="OrthoDB" id="9111327at2"/>
<dbReference type="EMBL" id="CP000157">
    <property type="protein sequence ID" value="ABC64291.1"/>
    <property type="molecule type" value="Genomic_DNA"/>
</dbReference>
<dbReference type="STRING" id="314225.ELI_10995"/>
<evidence type="ECO:0008006" key="4">
    <source>
        <dbReference type="Google" id="ProtNLM"/>
    </source>
</evidence>
<proteinExistence type="predicted"/>
<protein>
    <recommendedName>
        <fullName evidence="4">DUF3667 domain-containing protein</fullName>
    </recommendedName>
</protein>
<dbReference type="Pfam" id="PF12412">
    <property type="entry name" value="DUF3667"/>
    <property type="match status" value="1"/>
</dbReference>
<keyword evidence="3" id="KW-1185">Reference proteome</keyword>
<feature type="transmembrane region" description="Helical" evidence="1">
    <location>
        <begin position="113"/>
        <end position="134"/>
    </location>
</feature>
<dbReference type="RefSeq" id="WP_011415114.1">
    <property type="nucleotide sequence ID" value="NC_007722.1"/>
</dbReference>
<feature type="transmembrane region" description="Helical" evidence="1">
    <location>
        <begin position="302"/>
        <end position="321"/>
    </location>
</feature>
<evidence type="ECO:0000256" key="1">
    <source>
        <dbReference type="SAM" id="Phobius"/>
    </source>
</evidence>
<accession>Q2N7Q0</accession>
<name>Q2N7Q0_ERYLH</name>
<sequence length="360" mass="39837">MSEIGEALGTAAEGGLFARVVGGKFGKGRTPAAAEAEAIPEGACLNCGTELIGEHCHACGQKVHIHRTITAIFHDLIHGVLHLDGKLWTTLPLLTFKPGLLTRRYINGERAKFVSPMAMFLFSVFLMFAVFQAVGITTPSDLQSSDAIKVDMRDARERIAERVAEIERERDASAPRSDERARLDAELADARAALSGVTTGAEFTGAMADDPEFNVTGIDWIDRGIVRKWQENPGLMLYKLQANSYKFSWLLIPLSIPFVWLLFVWRRQFKAYDHAIFVTYSLAFMSLLFISLSVLGTIGVPLAIVLTAGTFIPPIHIYKQLRGTYGLGRFSAFWRLLALSVFIWVVVTLFLQVLLLLGAF</sequence>
<dbReference type="Proteomes" id="UP000008808">
    <property type="component" value="Chromosome"/>
</dbReference>
<reference evidence="3" key="1">
    <citation type="journal article" date="2009" name="J. Bacteriol.">
        <title>Complete genome sequence of Erythrobacter litoralis HTCC2594.</title>
        <authorList>
            <person name="Oh H.M."/>
            <person name="Giovannoni S.J."/>
            <person name="Ferriera S."/>
            <person name="Johnson J."/>
            <person name="Cho J.C."/>
        </authorList>
    </citation>
    <scope>NUCLEOTIDE SEQUENCE [LARGE SCALE GENOMIC DNA]</scope>
    <source>
        <strain evidence="3">HTCC2594</strain>
    </source>
</reference>
<evidence type="ECO:0000313" key="2">
    <source>
        <dbReference type="EMBL" id="ABC64291.1"/>
    </source>
</evidence>
<keyword evidence="1" id="KW-0472">Membrane</keyword>
<evidence type="ECO:0000313" key="3">
    <source>
        <dbReference type="Proteomes" id="UP000008808"/>
    </source>
</evidence>
<keyword evidence="1" id="KW-1133">Transmembrane helix</keyword>
<feature type="transmembrane region" description="Helical" evidence="1">
    <location>
        <begin position="333"/>
        <end position="357"/>
    </location>
</feature>
<dbReference type="KEGG" id="eli:ELI_10995"/>
<organism evidence="2 3">
    <name type="scientific">Erythrobacter litoralis (strain HTCC2594)</name>
    <dbReference type="NCBI Taxonomy" id="314225"/>
    <lineage>
        <taxon>Bacteria</taxon>
        <taxon>Pseudomonadati</taxon>
        <taxon>Pseudomonadota</taxon>
        <taxon>Alphaproteobacteria</taxon>
        <taxon>Sphingomonadales</taxon>
        <taxon>Erythrobacteraceae</taxon>
        <taxon>Erythrobacter/Porphyrobacter group</taxon>
        <taxon>Erythrobacter</taxon>
    </lineage>
</organism>
<feature type="transmembrane region" description="Helical" evidence="1">
    <location>
        <begin position="247"/>
        <end position="265"/>
    </location>
</feature>
<keyword evidence="1" id="KW-0812">Transmembrane</keyword>
<dbReference type="HOGENOM" id="CLU_046825_0_0_5"/>
<gene>
    <name evidence="2" type="ordered locus">ELI_10995</name>
</gene>